<gene>
    <name evidence="4" type="ORF">AARE701A_LOCUS2502</name>
</gene>
<dbReference type="Proteomes" id="UP000682877">
    <property type="component" value="Chromosome 1"/>
</dbReference>
<name>A0A8S1ZGJ1_ARAAE</name>
<feature type="compositionally biased region" description="Low complexity" evidence="2">
    <location>
        <begin position="368"/>
        <end position="383"/>
    </location>
</feature>
<dbReference type="EMBL" id="LR999451">
    <property type="protein sequence ID" value="CAE5958938.1"/>
    <property type="molecule type" value="Genomic_DNA"/>
</dbReference>
<feature type="transmembrane region" description="Helical" evidence="3">
    <location>
        <begin position="36"/>
        <end position="53"/>
    </location>
</feature>
<feature type="region of interest" description="Disordered" evidence="2">
    <location>
        <begin position="347"/>
        <end position="383"/>
    </location>
</feature>
<feature type="transmembrane region" description="Helical" evidence="3">
    <location>
        <begin position="90"/>
        <end position="108"/>
    </location>
</feature>
<evidence type="ECO:0000313" key="4">
    <source>
        <dbReference type="EMBL" id="CAE5958938.1"/>
    </source>
</evidence>
<dbReference type="GO" id="GO:0048564">
    <property type="term" value="P:photosystem I assembly"/>
    <property type="evidence" value="ECO:0007669"/>
    <property type="project" value="InterPro"/>
</dbReference>
<keyword evidence="3" id="KW-1133">Transmembrane helix</keyword>
<dbReference type="PANTHER" id="PTHR33672">
    <property type="entry name" value="YCF3-INTERACTING PROTEIN 1, CHLOROPLASTIC"/>
    <property type="match status" value="1"/>
</dbReference>
<sequence>MADAQLKQRGYIWAIAAGLNAALAAISAKFFSSLVIKYGLVVICNVVMWACYVNSLRALSSLQATVTNFAANFLSSGLAGLFLFQESLSFRWFAGALSITIGVLILIMPPPAMLAFDDGLARKSNDNEWQGFRVFPGENKNPNPDFNFLVKKAILHSEKSTSPLFSRSSARDDSFRIVLPPAMPPPRDSAVPLPMLPEPMRVRKKLSHQESVIFMTKSRYSEKILYKEEDFKCNAFCLSLPSFGKNKPVRSSSKRQDSMGKKMIRASSFTGSTVSVRASLEKFECGSWASTTALIQDNGRLFFDFPMEMTKCNSRGGNGGRDVQEPVTSGFLFDRETETLALRSVLKTRSTRDHRRSAETSPQRRVRFSTSSSSASVSCPTSPRTCITPRLRKARDDFNTFLTAQNA</sequence>
<dbReference type="GO" id="GO:0080183">
    <property type="term" value="P:response to photooxidative stress"/>
    <property type="evidence" value="ECO:0007669"/>
    <property type="project" value="InterPro"/>
</dbReference>
<accession>A0A8S1ZGJ1</accession>
<reference evidence="4" key="1">
    <citation type="submission" date="2021-01" db="EMBL/GenBank/DDBJ databases">
        <authorList>
            <person name="Bezrukov I."/>
        </authorList>
    </citation>
    <scope>NUCLEOTIDE SEQUENCE</scope>
</reference>
<dbReference type="AlphaFoldDB" id="A0A8S1ZGJ1"/>
<evidence type="ECO:0000313" key="5">
    <source>
        <dbReference type="Proteomes" id="UP000682877"/>
    </source>
</evidence>
<comment type="subcellular location">
    <subcellularLocation>
        <location evidence="1">Membrane</location>
        <topology evidence="1">Multi-pass membrane protein</topology>
    </subcellularLocation>
</comment>
<dbReference type="SUPFAM" id="SSF103481">
    <property type="entry name" value="Multidrug resistance efflux transporter EmrE"/>
    <property type="match status" value="1"/>
</dbReference>
<dbReference type="PANTHER" id="PTHR33672:SF11">
    <property type="entry name" value="ROOT HAIR SPECIFIC 4"/>
    <property type="match status" value="1"/>
</dbReference>
<evidence type="ECO:0000256" key="3">
    <source>
        <dbReference type="SAM" id="Phobius"/>
    </source>
</evidence>
<dbReference type="InterPro" id="IPR037185">
    <property type="entry name" value="EmrE-like"/>
</dbReference>
<dbReference type="InterPro" id="IPR040340">
    <property type="entry name" value="CEST/Y3IP1"/>
</dbReference>
<keyword evidence="5" id="KW-1185">Reference proteome</keyword>
<feature type="transmembrane region" description="Helical" evidence="3">
    <location>
        <begin position="12"/>
        <end position="30"/>
    </location>
</feature>
<evidence type="ECO:0000256" key="2">
    <source>
        <dbReference type="SAM" id="MobiDB-lite"/>
    </source>
</evidence>
<keyword evidence="3" id="KW-0812">Transmembrane</keyword>
<dbReference type="GO" id="GO:0009535">
    <property type="term" value="C:chloroplast thylakoid membrane"/>
    <property type="evidence" value="ECO:0007669"/>
    <property type="project" value="InterPro"/>
</dbReference>
<keyword evidence="3" id="KW-0472">Membrane</keyword>
<organism evidence="4 5">
    <name type="scientific">Arabidopsis arenosa</name>
    <name type="common">Sand rock-cress</name>
    <name type="synonym">Cardaminopsis arenosa</name>
    <dbReference type="NCBI Taxonomy" id="38785"/>
    <lineage>
        <taxon>Eukaryota</taxon>
        <taxon>Viridiplantae</taxon>
        <taxon>Streptophyta</taxon>
        <taxon>Embryophyta</taxon>
        <taxon>Tracheophyta</taxon>
        <taxon>Spermatophyta</taxon>
        <taxon>Magnoliopsida</taxon>
        <taxon>eudicotyledons</taxon>
        <taxon>Gunneridae</taxon>
        <taxon>Pentapetalae</taxon>
        <taxon>rosids</taxon>
        <taxon>malvids</taxon>
        <taxon>Brassicales</taxon>
        <taxon>Brassicaceae</taxon>
        <taxon>Camelineae</taxon>
        <taxon>Arabidopsis</taxon>
    </lineage>
</organism>
<proteinExistence type="predicted"/>
<feature type="transmembrane region" description="Helical" evidence="3">
    <location>
        <begin position="65"/>
        <end position="84"/>
    </location>
</feature>
<protein>
    <submittedName>
        <fullName evidence="4">Uncharacterized protein</fullName>
    </submittedName>
</protein>
<evidence type="ECO:0000256" key="1">
    <source>
        <dbReference type="ARBA" id="ARBA00004141"/>
    </source>
</evidence>